<dbReference type="Gene3D" id="3.30.1330.40">
    <property type="entry name" value="RutC-like"/>
    <property type="match status" value="1"/>
</dbReference>
<comment type="caution">
    <text evidence="1">The sequence shown here is derived from an EMBL/GenBank/DDBJ whole genome shotgun (WGS) entry which is preliminary data.</text>
</comment>
<dbReference type="AlphaFoldDB" id="A0AAJ1QMJ7"/>
<dbReference type="InterPro" id="IPR006175">
    <property type="entry name" value="YjgF/YER057c/UK114"/>
</dbReference>
<dbReference type="InterPro" id="IPR035959">
    <property type="entry name" value="RutC-like_sf"/>
</dbReference>
<dbReference type="RefSeq" id="WP_289349864.1">
    <property type="nucleotide sequence ID" value="NZ_JAUCFI010000003.1"/>
</dbReference>
<dbReference type="Pfam" id="PF01042">
    <property type="entry name" value="Ribonuc_L-PSP"/>
    <property type="match status" value="1"/>
</dbReference>
<dbReference type="GO" id="GO:0019239">
    <property type="term" value="F:deaminase activity"/>
    <property type="evidence" value="ECO:0007669"/>
    <property type="project" value="TreeGrafter"/>
</dbReference>
<evidence type="ECO:0000313" key="2">
    <source>
        <dbReference type="Proteomes" id="UP001238973"/>
    </source>
</evidence>
<sequence>MEKIAGEQLSYLTAWLADVFETARIVVSRINESDYLPIVVTLITGADYMKTPMKSIITALVLSICLITGYSFASAGNEQDELKSDKVTFFGSPTSAISSSVAVPQSYNRLLFSGTVAPLLNKDGKTTYERYGNTEKQAIGILEKLKADLKTKGLSLADVTYLRVYVAPDPNKGNTPDYQGWFDAYALFFNTKENPVKTARSTVGVQSLVSPDYLIEIEAEVAYKNNSKSNK</sequence>
<accession>A0AAJ1QMJ7</accession>
<proteinExistence type="predicted"/>
<dbReference type="PANTHER" id="PTHR11803:SF59">
    <property type="entry name" value="ENDORIBONUCLEASE"/>
    <property type="match status" value="1"/>
</dbReference>
<reference evidence="1" key="1">
    <citation type="submission" date="2023-06" db="EMBL/GenBank/DDBJ databases">
        <title>Comparative genomics of Bacillaceae isolates and their secondary metabolite potential.</title>
        <authorList>
            <person name="Song L."/>
            <person name="Nielsen L.J."/>
            <person name="Mohite O."/>
            <person name="Xu X."/>
            <person name="Weber T."/>
            <person name="Kovacs A.T."/>
        </authorList>
    </citation>
    <scope>NUCLEOTIDE SEQUENCE</scope>
    <source>
        <strain evidence="1">G1S1</strain>
    </source>
</reference>
<name>A0AAJ1QMJ7_9BACI</name>
<dbReference type="SUPFAM" id="SSF55298">
    <property type="entry name" value="YjgF-like"/>
    <property type="match status" value="1"/>
</dbReference>
<dbReference type="GO" id="GO:0005829">
    <property type="term" value="C:cytosol"/>
    <property type="evidence" value="ECO:0007669"/>
    <property type="project" value="TreeGrafter"/>
</dbReference>
<dbReference type="CDD" id="cd06151">
    <property type="entry name" value="YjgF_YER057c_UK114_like_3"/>
    <property type="match status" value="1"/>
</dbReference>
<protein>
    <submittedName>
        <fullName evidence="1">RidA family protein</fullName>
    </submittedName>
</protein>
<dbReference type="Proteomes" id="UP001238973">
    <property type="component" value="Unassembled WGS sequence"/>
</dbReference>
<gene>
    <name evidence="1" type="ORF">QUF85_13275</name>
</gene>
<dbReference type="EMBL" id="JAUCFI010000003">
    <property type="protein sequence ID" value="MDM5284272.1"/>
    <property type="molecule type" value="Genomic_DNA"/>
</dbReference>
<organism evidence="1 2">
    <name type="scientific">Peribacillus frigoritolerans</name>
    <dbReference type="NCBI Taxonomy" id="450367"/>
    <lineage>
        <taxon>Bacteria</taxon>
        <taxon>Bacillati</taxon>
        <taxon>Bacillota</taxon>
        <taxon>Bacilli</taxon>
        <taxon>Bacillales</taxon>
        <taxon>Bacillaceae</taxon>
        <taxon>Peribacillus</taxon>
    </lineage>
</organism>
<evidence type="ECO:0000313" key="1">
    <source>
        <dbReference type="EMBL" id="MDM5284272.1"/>
    </source>
</evidence>
<dbReference type="PANTHER" id="PTHR11803">
    <property type="entry name" value="2-IMINOBUTANOATE/2-IMINOPROPANOATE DEAMINASE RIDA"/>
    <property type="match status" value="1"/>
</dbReference>